<evidence type="ECO:0000313" key="4">
    <source>
        <dbReference type="Proteomes" id="UP001146793"/>
    </source>
</evidence>
<dbReference type="Pfam" id="PF04051">
    <property type="entry name" value="TRAPP"/>
    <property type="match status" value="1"/>
</dbReference>
<dbReference type="SUPFAM" id="SSF111126">
    <property type="entry name" value="Ligand-binding domain in the NO signalling and Golgi transport"/>
    <property type="match status" value="2"/>
</dbReference>
<comment type="similarity">
    <text evidence="1">Belongs to the TRAPP small subunits family. BET3 subfamily.</text>
</comment>
<accession>A0AAV8AEB5</accession>
<dbReference type="InterPro" id="IPR024096">
    <property type="entry name" value="NO_sig/Golgi_transp_ligand-bd"/>
</dbReference>
<dbReference type="InterPro" id="IPR037992">
    <property type="entry name" value="TRAPPC6/Trs33"/>
</dbReference>
<dbReference type="GO" id="GO:0006888">
    <property type="term" value="P:endoplasmic reticulum to Golgi vesicle-mediated transport"/>
    <property type="evidence" value="ECO:0007669"/>
    <property type="project" value="TreeGrafter"/>
</dbReference>
<name>A0AAV8AEB5_9EUKA</name>
<dbReference type="PANTHER" id="PTHR12817:SF0">
    <property type="entry name" value="GEO08327P1"/>
    <property type="match status" value="1"/>
</dbReference>
<dbReference type="InterPro" id="IPR007194">
    <property type="entry name" value="TRAPP_component"/>
</dbReference>
<dbReference type="GO" id="GO:0005802">
    <property type="term" value="C:trans-Golgi network"/>
    <property type="evidence" value="ECO:0007669"/>
    <property type="project" value="TreeGrafter"/>
</dbReference>
<dbReference type="Gene3D" id="3.30.1380.20">
    <property type="entry name" value="Trafficking protein particle complex subunit 3"/>
    <property type="match status" value="2"/>
</dbReference>
<sequence length="298" mass="34944">MSINYSLFEYLFYEIVNLTERSVAKNPYQEIDEYPIESLELTRTNDNKIKKTKLVSIQNEEESQFELFPIPNKQQLVCKKLESTGFRLGTRLIEQYCLKKRSMFTEERIVRLVCKDFWSHLFKGTTQLNYDQNGKVWLLIVNNFVVLSRISFSKNGKKEKKEISKESNVIQQSQSLPSTNKNLKKNVNLTQSNSLIENNNNSGNNENEKSKKKKKKTKKNKQKSPSSNLKKLNQQKQNEEQFQKNRINTQSQIETINKYLQFVCGVVRGAFWNLNVNSIISTNYSNLNKIKFIIKLEN</sequence>
<feature type="region of interest" description="Disordered" evidence="2">
    <location>
        <begin position="157"/>
        <end position="241"/>
    </location>
</feature>
<dbReference type="EMBL" id="JANTQA010000010">
    <property type="protein sequence ID" value="KAJ3451271.1"/>
    <property type="molecule type" value="Genomic_DNA"/>
</dbReference>
<comment type="caution">
    <text evidence="3">The sequence shown here is derived from an EMBL/GenBank/DDBJ whole genome shotgun (WGS) entry which is preliminary data.</text>
</comment>
<protein>
    <submittedName>
        <fullName evidence="3">Trafficking protein particle complex subunit 6b</fullName>
    </submittedName>
</protein>
<dbReference type="Proteomes" id="UP001146793">
    <property type="component" value="Unassembled WGS sequence"/>
</dbReference>
<proteinExistence type="inferred from homology"/>
<dbReference type="PANTHER" id="PTHR12817">
    <property type="entry name" value="TRAFFICKING PROTEIN PARTICLE COMPLEX SUBUNIT 6B"/>
    <property type="match status" value="1"/>
</dbReference>
<feature type="compositionally biased region" description="Low complexity" evidence="2">
    <location>
        <begin position="185"/>
        <end position="205"/>
    </location>
</feature>
<reference evidence="3" key="1">
    <citation type="submission" date="2022-08" db="EMBL/GenBank/DDBJ databases">
        <title>Novel sulphate-reducing endosymbionts in the free-living metamonad Anaeramoeba.</title>
        <authorList>
            <person name="Jerlstrom-Hultqvist J."/>
            <person name="Cepicka I."/>
            <person name="Gallot-Lavallee L."/>
            <person name="Salas-Leiva D."/>
            <person name="Curtis B.A."/>
            <person name="Zahonova K."/>
            <person name="Pipaliya S."/>
            <person name="Dacks J."/>
            <person name="Roger A.J."/>
        </authorList>
    </citation>
    <scope>NUCLEOTIDE SEQUENCE</scope>
    <source>
        <strain evidence="3">Busselton2</strain>
    </source>
</reference>
<organism evidence="3 4">
    <name type="scientific">Anaeramoeba flamelloides</name>
    <dbReference type="NCBI Taxonomy" id="1746091"/>
    <lineage>
        <taxon>Eukaryota</taxon>
        <taxon>Metamonada</taxon>
        <taxon>Anaeramoebidae</taxon>
        <taxon>Anaeramoeba</taxon>
    </lineage>
</organism>
<feature type="compositionally biased region" description="Basic residues" evidence="2">
    <location>
        <begin position="210"/>
        <end position="222"/>
    </location>
</feature>
<evidence type="ECO:0000256" key="2">
    <source>
        <dbReference type="SAM" id="MobiDB-lite"/>
    </source>
</evidence>
<dbReference type="GO" id="GO:0005801">
    <property type="term" value="C:cis-Golgi network"/>
    <property type="evidence" value="ECO:0007669"/>
    <property type="project" value="TreeGrafter"/>
</dbReference>
<evidence type="ECO:0000313" key="3">
    <source>
        <dbReference type="EMBL" id="KAJ3451271.1"/>
    </source>
</evidence>
<dbReference type="AlphaFoldDB" id="A0AAV8AEB5"/>
<evidence type="ECO:0000256" key="1">
    <source>
        <dbReference type="ARBA" id="ARBA00006218"/>
    </source>
</evidence>
<gene>
    <name evidence="3" type="ORF">M0812_04941</name>
</gene>
<dbReference type="GO" id="GO:0030008">
    <property type="term" value="C:TRAPP complex"/>
    <property type="evidence" value="ECO:0007669"/>
    <property type="project" value="TreeGrafter"/>
</dbReference>
<feature type="compositionally biased region" description="Low complexity" evidence="2">
    <location>
        <begin position="223"/>
        <end position="236"/>
    </location>
</feature>
<feature type="compositionally biased region" description="Polar residues" evidence="2">
    <location>
        <begin position="168"/>
        <end position="179"/>
    </location>
</feature>